<dbReference type="Proteomes" id="UP000178585">
    <property type="component" value="Unassembled WGS sequence"/>
</dbReference>
<dbReference type="Pfam" id="PF03772">
    <property type="entry name" value="Competence"/>
    <property type="match status" value="1"/>
</dbReference>
<sequence>MWSAFGAQEQPFVSYVGRAAVVAGTVADDPDRRASSVRVTLEVRTINGGPLDGAAKGKLLAVLPRDTALQYGDIVEVRGVVEEPQAFETNNGRTFDYPGYLRARGVTAVVQYAVLRAAEDGPPSVYRTLYTLKHSFERALERVMKEPQVSLMEGLLLGEKAGLPASILQAFIIAGLIHIVVLSGYNIGVVADWSLRFLSVFLPRRAALVSVGIIIVLFALMAGGGMATVRACLMGLIAVLARYLERPALALRSLCAAALAMLLYNPLALFDVGFVLSVLATLGLITLSPQVERLLTRVLPAGIVRSTAATTIAVQLFVLPALLYYTGVFSLVSFPVNIVVLPLVPLAMLFGFLAGALSLIHPFIALLPALFGEWLLGGIIAVAHYSSLLPLGSYIVPAFSGWIALGAYLPLGVWAIVAHSRTAARTPTS</sequence>
<organism evidence="9 10">
    <name type="scientific">Candidatus Adlerbacteria bacterium RIFCSPLOWO2_01_FULL_54_21b</name>
    <dbReference type="NCBI Taxonomy" id="1797245"/>
    <lineage>
        <taxon>Bacteria</taxon>
        <taxon>Candidatus Adleribacteriota</taxon>
    </lineage>
</organism>
<dbReference type="InterPro" id="IPR004477">
    <property type="entry name" value="ComEC_N"/>
</dbReference>
<dbReference type="EMBL" id="MEWZ01000001">
    <property type="protein sequence ID" value="OGC87735.1"/>
    <property type="molecule type" value="Genomic_DNA"/>
</dbReference>
<evidence type="ECO:0008006" key="11">
    <source>
        <dbReference type="Google" id="ProtNLM"/>
    </source>
</evidence>
<dbReference type="AlphaFoldDB" id="A0A1F4Y180"/>
<keyword evidence="4 6" id="KW-1133">Transmembrane helix</keyword>
<feature type="transmembrane region" description="Helical" evidence="6">
    <location>
        <begin position="273"/>
        <end position="291"/>
    </location>
</feature>
<feature type="transmembrane region" description="Helical" evidence="6">
    <location>
        <begin position="303"/>
        <end position="325"/>
    </location>
</feature>
<accession>A0A1F4Y180</accession>
<comment type="caution">
    <text evidence="9">The sequence shown here is derived from an EMBL/GenBank/DDBJ whole genome shotgun (WGS) entry which is preliminary data.</text>
</comment>
<dbReference type="PANTHER" id="PTHR30619:SF1">
    <property type="entry name" value="RECOMBINATION PROTEIN 2"/>
    <property type="match status" value="1"/>
</dbReference>
<feature type="domain" description="DUF4131" evidence="8">
    <location>
        <begin position="8"/>
        <end position="110"/>
    </location>
</feature>
<feature type="transmembrane region" description="Helical" evidence="6">
    <location>
        <begin position="167"/>
        <end position="187"/>
    </location>
</feature>
<keyword evidence="3 6" id="KW-0812">Transmembrane</keyword>
<feature type="transmembrane region" description="Helical" evidence="6">
    <location>
        <begin position="391"/>
        <end position="417"/>
    </location>
</feature>
<evidence type="ECO:0000313" key="9">
    <source>
        <dbReference type="EMBL" id="OGC87735.1"/>
    </source>
</evidence>
<proteinExistence type="predicted"/>
<gene>
    <name evidence="9" type="ORF">A2949_00530</name>
</gene>
<dbReference type="PANTHER" id="PTHR30619">
    <property type="entry name" value="DNA INTERNALIZATION/COMPETENCE PROTEIN COMEC/REC2"/>
    <property type="match status" value="1"/>
</dbReference>
<feature type="transmembrane region" description="Helical" evidence="6">
    <location>
        <begin position="331"/>
        <end position="356"/>
    </location>
</feature>
<keyword evidence="2" id="KW-1003">Cell membrane</keyword>
<dbReference type="Pfam" id="PF13567">
    <property type="entry name" value="DUF4131"/>
    <property type="match status" value="1"/>
</dbReference>
<evidence type="ECO:0000256" key="6">
    <source>
        <dbReference type="SAM" id="Phobius"/>
    </source>
</evidence>
<evidence type="ECO:0000256" key="3">
    <source>
        <dbReference type="ARBA" id="ARBA00022692"/>
    </source>
</evidence>
<dbReference type="InterPro" id="IPR052159">
    <property type="entry name" value="Competence_DNA_uptake"/>
</dbReference>
<dbReference type="STRING" id="1797245.A2949_00530"/>
<dbReference type="NCBIfam" id="TIGR00360">
    <property type="entry name" value="ComEC_N-term"/>
    <property type="match status" value="1"/>
</dbReference>
<evidence type="ECO:0000259" key="8">
    <source>
        <dbReference type="Pfam" id="PF13567"/>
    </source>
</evidence>
<feature type="transmembrane region" description="Helical" evidence="6">
    <location>
        <begin position="363"/>
        <end position="385"/>
    </location>
</feature>
<feature type="domain" description="ComEC/Rec2-related protein" evidence="7">
    <location>
        <begin position="155"/>
        <end position="418"/>
    </location>
</feature>
<name>A0A1F4Y180_9BACT</name>
<evidence type="ECO:0000256" key="1">
    <source>
        <dbReference type="ARBA" id="ARBA00004651"/>
    </source>
</evidence>
<evidence type="ECO:0000256" key="4">
    <source>
        <dbReference type="ARBA" id="ARBA00022989"/>
    </source>
</evidence>
<evidence type="ECO:0000313" key="10">
    <source>
        <dbReference type="Proteomes" id="UP000178585"/>
    </source>
</evidence>
<keyword evidence="5 6" id="KW-0472">Membrane</keyword>
<evidence type="ECO:0000256" key="2">
    <source>
        <dbReference type="ARBA" id="ARBA00022475"/>
    </source>
</evidence>
<comment type="subcellular location">
    <subcellularLocation>
        <location evidence="1">Cell membrane</location>
        <topology evidence="1">Multi-pass membrane protein</topology>
    </subcellularLocation>
</comment>
<dbReference type="GO" id="GO:0005886">
    <property type="term" value="C:plasma membrane"/>
    <property type="evidence" value="ECO:0007669"/>
    <property type="project" value="UniProtKB-SubCell"/>
</dbReference>
<evidence type="ECO:0000259" key="7">
    <source>
        <dbReference type="Pfam" id="PF03772"/>
    </source>
</evidence>
<protein>
    <recommendedName>
        <fullName evidence="11">ComEC/Rec2-related protein domain-containing protein</fullName>
    </recommendedName>
</protein>
<reference evidence="9 10" key="1">
    <citation type="journal article" date="2016" name="Nat. Commun.">
        <title>Thousands of microbial genomes shed light on interconnected biogeochemical processes in an aquifer system.</title>
        <authorList>
            <person name="Anantharaman K."/>
            <person name="Brown C.T."/>
            <person name="Hug L.A."/>
            <person name="Sharon I."/>
            <person name="Castelle C.J."/>
            <person name="Probst A.J."/>
            <person name="Thomas B.C."/>
            <person name="Singh A."/>
            <person name="Wilkins M.J."/>
            <person name="Karaoz U."/>
            <person name="Brodie E.L."/>
            <person name="Williams K.H."/>
            <person name="Hubbard S.S."/>
            <person name="Banfield J.F."/>
        </authorList>
    </citation>
    <scope>NUCLEOTIDE SEQUENCE [LARGE SCALE GENOMIC DNA]</scope>
</reference>
<feature type="transmembrane region" description="Helical" evidence="6">
    <location>
        <begin position="207"/>
        <end position="237"/>
    </location>
</feature>
<dbReference type="InterPro" id="IPR025405">
    <property type="entry name" value="DUF4131"/>
</dbReference>
<evidence type="ECO:0000256" key="5">
    <source>
        <dbReference type="ARBA" id="ARBA00023136"/>
    </source>
</evidence>